<dbReference type="SUPFAM" id="SSF47413">
    <property type="entry name" value="lambda repressor-like DNA-binding domains"/>
    <property type="match status" value="1"/>
</dbReference>
<dbReference type="Gene3D" id="1.10.260.40">
    <property type="entry name" value="lambda repressor-like DNA-binding domains"/>
    <property type="match status" value="1"/>
</dbReference>
<dbReference type="PROSITE" id="PS50943">
    <property type="entry name" value="HTH_CROC1"/>
    <property type="match status" value="1"/>
</dbReference>
<dbReference type="EMBL" id="JBHUEO010000053">
    <property type="protein sequence ID" value="MFD1708002.1"/>
    <property type="molecule type" value="Genomic_DNA"/>
</dbReference>
<reference evidence="4" key="1">
    <citation type="journal article" date="2019" name="Int. J. Syst. Evol. Microbiol.">
        <title>The Global Catalogue of Microorganisms (GCM) 10K type strain sequencing project: providing services to taxonomists for standard genome sequencing and annotation.</title>
        <authorList>
            <consortium name="The Broad Institute Genomics Platform"/>
            <consortium name="The Broad Institute Genome Sequencing Center for Infectious Disease"/>
            <person name="Wu L."/>
            <person name="Ma J."/>
        </authorList>
    </citation>
    <scope>NUCLEOTIDE SEQUENCE [LARGE SCALE GENOMIC DNA]</scope>
    <source>
        <strain evidence="4">CGMCC 1.12295</strain>
    </source>
</reference>
<dbReference type="Proteomes" id="UP001597301">
    <property type="component" value="Unassembled WGS sequence"/>
</dbReference>
<comment type="caution">
    <text evidence="3">The sequence shown here is derived from an EMBL/GenBank/DDBJ whole genome shotgun (WGS) entry which is preliminary data.</text>
</comment>
<dbReference type="PANTHER" id="PTHR46797:SF1">
    <property type="entry name" value="METHYLPHOSPHONATE SYNTHASE"/>
    <property type="match status" value="1"/>
</dbReference>
<name>A0ABW4KIM2_9BACI</name>
<feature type="domain" description="HTH cro/C1-type" evidence="2">
    <location>
        <begin position="6"/>
        <end position="61"/>
    </location>
</feature>
<sequence>MIGKKIGSIRRKKGLSLTELAQRANISKSYLSNIERDLNQNPSINIVKNIAEVLEVDFQELVGTDVNSEHKDEEWVHFVRTLKESGIKKEEIKEYETLIEFINWKKQSGK</sequence>
<evidence type="ECO:0000259" key="2">
    <source>
        <dbReference type="PROSITE" id="PS50943"/>
    </source>
</evidence>
<dbReference type="InterPro" id="IPR001387">
    <property type="entry name" value="Cro/C1-type_HTH"/>
</dbReference>
<organism evidence="3 4">
    <name type="scientific">Siminovitchia sediminis</name>
    <dbReference type="NCBI Taxonomy" id="1274353"/>
    <lineage>
        <taxon>Bacteria</taxon>
        <taxon>Bacillati</taxon>
        <taxon>Bacillota</taxon>
        <taxon>Bacilli</taxon>
        <taxon>Bacillales</taxon>
        <taxon>Bacillaceae</taxon>
        <taxon>Siminovitchia</taxon>
    </lineage>
</organism>
<dbReference type="SMART" id="SM00530">
    <property type="entry name" value="HTH_XRE"/>
    <property type="match status" value="1"/>
</dbReference>
<dbReference type="PANTHER" id="PTHR46797">
    <property type="entry name" value="HTH-TYPE TRANSCRIPTIONAL REGULATOR"/>
    <property type="match status" value="1"/>
</dbReference>
<keyword evidence="1" id="KW-0238">DNA-binding</keyword>
<dbReference type="Pfam" id="PF01381">
    <property type="entry name" value="HTH_3"/>
    <property type="match status" value="1"/>
</dbReference>
<dbReference type="InterPro" id="IPR050807">
    <property type="entry name" value="TransReg_Diox_bact_type"/>
</dbReference>
<dbReference type="InterPro" id="IPR010982">
    <property type="entry name" value="Lambda_DNA-bd_dom_sf"/>
</dbReference>
<evidence type="ECO:0000313" key="3">
    <source>
        <dbReference type="EMBL" id="MFD1708002.1"/>
    </source>
</evidence>
<accession>A0ABW4KIM2</accession>
<keyword evidence="4" id="KW-1185">Reference proteome</keyword>
<dbReference type="CDD" id="cd00093">
    <property type="entry name" value="HTH_XRE"/>
    <property type="match status" value="1"/>
</dbReference>
<evidence type="ECO:0000256" key="1">
    <source>
        <dbReference type="ARBA" id="ARBA00023125"/>
    </source>
</evidence>
<gene>
    <name evidence="3" type="ORF">ACFSCZ_14855</name>
</gene>
<dbReference type="RefSeq" id="WP_380774888.1">
    <property type="nucleotide sequence ID" value="NZ_JBHUEO010000053.1"/>
</dbReference>
<protein>
    <submittedName>
        <fullName evidence="3">Helix-turn-helix domain-containing protein</fullName>
    </submittedName>
</protein>
<proteinExistence type="predicted"/>
<evidence type="ECO:0000313" key="4">
    <source>
        <dbReference type="Proteomes" id="UP001597301"/>
    </source>
</evidence>